<dbReference type="InterPro" id="IPR036388">
    <property type="entry name" value="WH-like_DNA-bd_sf"/>
</dbReference>
<gene>
    <name evidence="5" type="ORF">O0235_08865</name>
</gene>
<keyword evidence="1" id="KW-0805">Transcription regulation</keyword>
<sequence>MHDLPDALLDEAATRFRLLGDATRLRILRFLAREGEAPVGEIAAAAGCSQANVSKHLRLLHDARIVRRRAEGTMAYYRVIDPSVAELCGIVCGGIRQQVAREAALMGVTPGGQA</sequence>
<dbReference type="InterPro" id="IPR011991">
    <property type="entry name" value="ArsR-like_HTH"/>
</dbReference>
<name>A0ABY7M4K1_9CHLR</name>
<dbReference type="SUPFAM" id="SSF46785">
    <property type="entry name" value="Winged helix' DNA-binding domain"/>
    <property type="match status" value="1"/>
</dbReference>
<proteinExistence type="predicted"/>
<dbReference type="PRINTS" id="PR00778">
    <property type="entry name" value="HTHARSR"/>
</dbReference>
<protein>
    <submittedName>
        <fullName evidence="5">Metalloregulator ArsR/SmtB family transcription factor</fullName>
    </submittedName>
</protein>
<dbReference type="RefSeq" id="WP_270055431.1">
    <property type="nucleotide sequence ID" value="NZ_CP115149.1"/>
</dbReference>
<evidence type="ECO:0000256" key="1">
    <source>
        <dbReference type="ARBA" id="ARBA00023015"/>
    </source>
</evidence>
<feature type="domain" description="HTH arsR-type" evidence="4">
    <location>
        <begin position="4"/>
        <end position="99"/>
    </location>
</feature>
<dbReference type="SMART" id="SM00418">
    <property type="entry name" value="HTH_ARSR"/>
    <property type="match status" value="1"/>
</dbReference>
<dbReference type="Pfam" id="PF12840">
    <property type="entry name" value="HTH_20"/>
    <property type="match status" value="1"/>
</dbReference>
<keyword evidence="6" id="KW-1185">Reference proteome</keyword>
<evidence type="ECO:0000259" key="4">
    <source>
        <dbReference type="PROSITE" id="PS50987"/>
    </source>
</evidence>
<evidence type="ECO:0000256" key="3">
    <source>
        <dbReference type="ARBA" id="ARBA00023163"/>
    </source>
</evidence>
<dbReference type="Proteomes" id="UP001212803">
    <property type="component" value="Chromosome"/>
</dbReference>
<dbReference type="EMBL" id="CP115149">
    <property type="protein sequence ID" value="WBL34903.1"/>
    <property type="molecule type" value="Genomic_DNA"/>
</dbReference>
<dbReference type="NCBIfam" id="NF033788">
    <property type="entry name" value="HTH_metalloreg"/>
    <property type="match status" value="1"/>
</dbReference>
<dbReference type="CDD" id="cd00090">
    <property type="entry name" value="HTH_ARSR"/>
    <property type="match status" value="1"/>
</dbReference>
<dbReference type="PANTHER" id="PTHR43132">
    <property type="entry name" value="ARSENICAL RESISTANCE OPERON REPRESSOR ARSR-RELATED"/>
    <property type="match status" value="1"/>
</dbReference>
<keyword evidence="3" id="KW-0804">Transcription</keyword>
<accession>A0ABY7M4K1</accession>
<organism evidence="5 6">
    <name type="scientific">Tepidiforma flava</name>
    <dbReference type="NCBI Taxonomy" id="3004094"/>
    <lineage>
        <taxon>Bacteria</taxon>
        <taxon>Bacillati</taxon>
        <taxon>Chloroflexota</taxon>
        <taxon>Tepidiformia</taxon>
        <taxon>Tepidiformales</taxon>
        <taxon>Tepidiformaceae</taxon>
        <taxon>Tepidiforma</taxon>
    </lineage>
</organism>
<dbReference type="PANTHER" id="PTHR43132:SF9">
    <property type="entry name" value="ARSR FAMILY TRANSCRIPTIONAL REGULATORY PROTEIN"/>
    <property type="match status" value="1"/>
</dbReference>
<dbReference type="Gene3D" id="1.10.10.10">
    <property type="entry name" value="Winged helix-like DNA-binding domain superfamily/Winged helix DNA-binding domain"/>
    <property type="match status" value="1"/>
</dbReference>
<dbReference type="InterPro" id="IPR001845">
    <property type="entry name" value="HTH_ArsR_DNA-bd_dom"/>
</dbReference>
<dbReference type="InterPro" id="IPR051011">
    <property type="entry name" value="Metal_resp_trans_reg"/>
</dbReference>
<keyword evidence="2" id="KW-0238">DNA-binding</keyword>
<dbReference type="InterPro" id="IPR036390">
    <property type="entry name" value="WH_DNA-bd_sf"/>
</dbReference>
<evidence type="ECO:0000313" key="5">
    <source>
        <dbReference type="EMBL" id="WBL34903.1"/>
    </source>
</evidence>
<dbReference type="PROSITE" id="PS50987">
    <property type="entry name" value="HTH_ARSR_2"/>
    <property type="match status" value="1"/>
</dbReference>
<evidence type="ECO:0000256" key="2">
    <source>
        <dbReference type="ARBA" id="ARBA00023125"/>
    </source>
</evidence>
<evidence type="ECO:0000313" key="6">
    <source>
        <dbReference type="Proteomes" id="UP001212803"/>
    </source>
</evidence>
<reference evidence="5 6" key="1">
    <citation type="journal article" date="2023" name="ISME J.">
        <title>Thermophilic Dehalococcoidia with unusual traits shed light on an unexpected past.</title>
        <authorList>
            <person name="Palmer M."/>
            <person name="Covington J.K."/>
            <person name="Zhou E.M."/>
            <person name="Thomas S.C."/>
            <person name="Habib N."/>
            <person name="Seymour C.O."/>
            <person name="Lai D."/>
            <person name="Johnston J."/>
            <person name="Hashimi A."/>
            <person name="Jiao J.Y."/>
            <person name="Muok A.R."/>
            <person name="Liu L."/>
            <person name="Xian W.D."/>
            <person name="Zhi X.Y."/>
            <person name="Li M.M."/>
            <person name="Silva L.P."/>
            <person name="Bowen B.P."/>
            <person name="Louie K."/>
            <person name="Briegel A."/>
            <person name="Pett-Ridge J."/>
            <person name="Weber P.K."/>
            <person name="Tocheva E.I."/>
            <person name="Woyke T."/>
            <person name="Northen T.R."/>
            <person name="Mayali X."/>
            <person name="Li W.J."/>
            <person name="Hedlund B.P."/>
        </authorList>
    </citation>
    <scope>NUCLEOTIDE SEQUENCE [LARGE SCALE GENOMIC DNA]</scope>
    <source>
        <strain evidence="5 6">YIM 72310</strain>
    </source>
</reference>